<feature type="domain" description="C-type lectin" evidence="3">
    <location>
        <begin position="349"/>
        <end position="463"/>
    </location>
</feature>
<feature type="coiled-coil region" evidence="1">
    <location>
        <begin position="216"/>
        <end position="243"/>
    </location>
</feature>
<organism evidence="4 5">
    <name type="scientific">Meganyctiphanes norvegica</name>
    <name type="common">Northern krill</name>
    <name type="synonym">Thysanopoda norvegica</name>
    <dbReference type="NCBI Taxonomy" id="48144"/>
    <lineage>
        <taxon>Eukaryota</taxon>
        <taxon>Metazoa</taxon>
        <taxon>Ecdysozoa</taxon>
        <taxon>Arthropoda</taxon>
        <taxon>Crustacea</taxon>
        <taxon>Multicrustacea</taxon>
        <taxon>Malacostraca</taxon>
        <taxon>Eumalacostraca</taxon>
        <taxon>Eucarida</taxon>
        <taxon>Euphausiacea</taxon>
        <taxon>Euphausiidae</taxon>
        <taxon>Meganyctiphanes</taxon>
    </lineage>
</organism>
<dbReference type="Proteomes" id="UP001497623">
    <property type="component" value="Unassembled WGS sequence"/>
</dbReference>
<dbReference type="CDD" id="cd00037">
    <property type="entry name" value="CLECT"/>
    <property type="match status" value="1"/>
</dbReference>
<dbReference type="PROSITE" id="PS50041">
    <property type="entry name" value="C_TYPE_LECTIN_2"/>
    <property type="match status" value="1"/>
</dbReference>
<protein>
    <recommendedName>
        <fullName evidence="3">C-type lectin domain-containing protein</fullName>
    </recommendedName>
</protein>
<evidence type="ECO:0000256" key="2">
    <source>
        <dbReference type="SAM" id="SignalP"/>
    </source>
</evidence>
<gene>
    <name evidence="4" type="ORF">MNOR_LOCUS29192</name>
</gene>
<dbReference type="SMART" id="SM00034">
    <property type="entry name" value="CLECT"/>
    <property type="match status" value="1"/>
</dbReference>
<dbReference type="InterPro" id="IPR001304">
    <property type="entry name" value="C-type_lectin-like"/>
</dbReference>
<feature type="chain" id="PRO_5043405089" description="C-type lectin domain-containing protein" evidence="2">
    <location>
        <begin position="18"/>
        <end position="476"/>
    </location>
</feature>
<dbReference type="Gene3D" id="3.10.100.10">
    <property type="entry name" value="Mannose-Binding Protein A, subunit A"/>
    <property type="match status" value="1"/>
</dbReference>
<proteinExistence type="predicted"/>
<evidence type="ECO:0000313" key="5">
    <source>
        <dbReference type="Proteomes" id="UP001497623"/>
    </source>
</evidence>
<evidence type="ECO:0000313" key="4">
    <source>
        <dbReference type="EMBL" id="CAL4142789.1"/>
    </source>
</evidence>
<name>A0AAV2RTU8_MEGNR</name>
<keyword evidence="5" id="KW-1185">Reference proteome</keyword>
<dbReference type="AlphaFoldDB" id="A0AAV2RTU8"/>
<reference evidence="4 5" key="1">
    <citation type="submission" date="2024-05" db="EMBL/GenBank/DDBJ databases">
        <authorList>
            <person name="Wallberg A."/>
        </authorList>
    </citation>
    <scope>NUCLEOTIDE SEQUENCE [LARGE SCALE GENOMIC DNA]</scope>
</reference>
<keyword evidence="1" id="KW-0175">Coiled coil</keyword>
<comment type="caution">
    <text evidence="4">The sequence shown here is derived from an EMBL/GenBank/DDBJ whole genome shotgun (WGS) entry which is preliminary data.</text>
</comment>
<dbReference type="InterPro" id="IPR016187">
    <property type="entry name" value="CTDL_fold"/>
</dbReference>
<sequence>MLFNGLILFLMVAHSHQQDICGQMVLENLSHIMDARFSALDIRLNYITSTLNDAVIKQDFNNEELIGKISELLEEKLSTILEDKLSDMSDNLLQMKSNIGDAVAKQDSNNQVRNDLEVKISEIGETLHQINSTIEGIVAKTDEKNQEVIGYLQGYEYRQSNYLEKSFIDANNTLIQVESTLVSVVETLDSIKNLTEEMEMKAMTFGESSSQVYIIQENTTKELKDIEMNKSSIEENVMEALNNSTTLLQIELHDVHKNSIEEMNEYFVAFEQIHNTSFERLEDIIENFQKSLSASVDEIKEPVNEIKNSVNNFQKSLSASVDEMIGPVNEIKRIVNRCPTADGFFMSPGSNQCFKHFLEQKRSWTEADSKCKSEGLALAKPYNVNVLREYLVQRYGACNHWLGARGDGKIMKWVRDQKPLSSDTPLWFEDNIAVTTDDCLLLLSNPIGWKNDLDKPYTHKACSTSNYYALCELILD</sequence>
<feature type="signal peptide" evidence="2">
    <location>
        <begin position="1"/>
        <end position="17"/>
    </location>
</feature>
<dbReference type="EMBL" id="CAXKWB010033392">
    <property type="protein sequence ID" value="CAL4142789.1"/>
    <property type="molecule type" value="Genomic_DNA"/>
</dbReference>
<dbReference type="SUPFAM" id="SSF56436">
    <property type="entry name" value="C-type lectin-like"/>
    <property type="match status" value="1"/>
</dbReference>
<evidence type="ECO:0000256" key="1">
    <source>
        <dbReference type="SAM" id="Coils"/>
    </source>
</evidence>
<dbReference type="InterPro" id="IPR016186">
    <property type="entry name" value="C-type_lectin-like/link_sf"/>
</dbReference>
<keyword evidence="2" id="KW-0732">Signal</keyword>
<evidence type="ECO:0000259" key="3">
    <source>
        <dbReference type="PROSITE" id="PS50041"/>
    </source>
</evidence>
<accession>A0AAV2RTU8</accession>